<evidence type="ECO:0000313" key="1">
    <source>
        <dbReference type="EMBL" id="AJI24118.1"/>
    </source>
</evidence>
<dbReference type="AlphaFoldDB" id="A0A0B6ATV0"/>
<dbReference type="Proteomes" id="UP000031829">
    <property type="component" value="Chromosome"/>
</dbReference>
<organism evidence="1 2">
    <name type="scientific">Priestia megaterium (strain ATCC 14581 / DSM 32 / CCUG 1817 / JCM 2506 / NBRC 15308 / NCIMB 9376 / NCTC 10342 / NRRL B-14308 / VKM B-512 / Ford 19)</name>
    <name type="common">Bacillus megaterium</name>
    <dbReference type="NCBI Taxonomy" id="1348623"/>
    <lineage>
        <taxon>Bacteria</taxon>
        <taxon>Bacillati</taxon>
        <taxon>Bacillota</taxon>
        <taxon>Bacilli</taxon>
        <taxon>Bacillales</taxon>
        <taxon>Bacillaceae</taxon>
        <taxon>Priestia</taxon>
    </lineage>
</organism>
<dbReference type="HOGENOM" id="CLU_155213_1_0_9"/>
<protein>
    <recommendedName>
        <fullName evidence="3">YbyB</fullName>
    </recommendedName>
</protein>
<dbReference type="KEGG" id="bmeg:BG04_562"/>
<name>A0A0B6ATV0_PRIM2</name>
<reference evidence="1 2" key="1">
    <citation type="journal article" date="2015" name="Genome Announc.">
        <title>Complete genome sequences for 35 biothreat assay-relevant bacillus species.</title>
        <authorList>
            <person name="Johnson S.L."/>
            <person name="Daligault H.E."/>
            <person name="Davenport K.W."/>
            <person name="Jaissle J."/>
            <person name="Frey K.G."/>
            <person name="Ladner J.T."/>
            <person name="Broomall S.M."/>
            <person name="Bishop-Lilly K.A."/>
            <person name="Bruce D.C."/>
            <person name="Gibbons H.S."/>
            <person name="Coyne S.R."/>
            <person name="Lo C.C."/>
            <person name="Meincke L."/>
            <person name="Munk A.C."/>
            <person name="Koroleva G.I."/>
            <person name="Rosenzweig C.N."/>
            <person name="Palacios G.F."/>
            <person name="Redden C.L."/>
            <person name="Minogue T.D."/>
            <person name="Chain P.S."/>
        </authorList>
    </citation>
    <scope>NUCLEOTIDE SEQUENCE [LARGE SCALE GENOMIC DNA]</scope>
    <source>
        <strain evidence="2">ATCC 14581 / DSM 32 / JCM 2506 / NBRC 15308 / NCIMB 9376 / NCTC 10342 / NRRL B-14308 / VKM B-512</strain>
    </source>
</reference>
<evidence type="ECO:0008006" key="3">
    <source>
        <dbReference type="Google" id="ProtNLM"/>
    </source>
</evidence>
<dbReference type="GeneID" id="93644063"/>
<dbReference type="RefSeq" id="WP_034649917.1">
    <property type="nucleotide sequence ID" value="NZ_BCVB01000012.1"/>
</dbReference>
<dbReference type="EMBL" id="CP009920">
    <property type="protein sequence ID" value="AJI24118.1"/>
    <property type="molecule type" value="Genomic_DNA"/>
</dbReference>
<accession>A0A0B6ATV0</accession>
<evidence type="ECO:0000313" key="2">
    <source>
        <dbReference type="Proteomes" id="UP000031829"/>
    </source>
</evidence>
<sequence length="91" mass="10192">MRQKALISGLAISTVSVGITTYLLKDKSNLDKVKGFVRSVKKAIPYKSSTQKLTSFPIHKAGHPDPMDIEDNKMVSEGSMFPVQYYNEKEQ</sequence>
<gene>
    <name evidence="1" type="ORF">BG04_562</name>
</gene>
<proteinExistence type="predicted"/>